<name>A0A7W9SWE6_ARMRO</name>
<organism evidence="1 2">
    <name type="scientific">Armatimonas rosea</name>
    <dbReference type="NCBI Taxonomy" id="685828"/>
    <lineage>
        <taxon>Bacteria</taxon>
        <taxon>Bacillati</taxon>
        <taxon>Armatimonadota</taxon>
        <taxon>Armatimonadia</taxon>
        <taxon>Armatimonadales</taxon>
        <taxon>Armatimonadaceae</taxon>
        <taxon>Armatimonas</taxon>
    </lineage>
</organism>
<dbReference type="EMBL" id="JACHGW010000006">
    <property type="protein sequence ID" value="MBB6053218.1"/>
    <property type="molecule type" value="Genomic_DNA"/>
</dbReference>
<dbReference type="RefSeq" id="WP_184203316.1">
    <property type="nucleotide sequence ID" value="NZ_JACHGW010000006.1"/>
</dbReference>
<dbReference type="AlphaFoldDB" id="A0A7W9SWE6"/>
<proteinExistence type="predicted"/>
<evidence type="ECO:0000313" key="1">
    <source>
        <dbReference type="EMBL" id="MBB6053218.1"/>
    </source>
</evidence>
<comment type="caution">
    <text evidence="1">The sequence shown here is derived from an EMBL/GenBank/DDBJ whole genome shotgun (WGS) entry which is preliminary data.</text>
</comment>
<reference evidence="1 2" key="1">
    <citation type="submission" date="2020-08" db="EMBL/GenBank/DDBJ databases">
        <title>Genomic Encyclopedia of Type Strains, Phase IV (KMG-IV): sequencing the most valuable type-strain genomes for metagenomic binning, comparative biology and taxonomic classification.</title>
        <authorList>
            <person name="Goeker M."/>
        </authorList>
    </citation>
    <scope>NUCLEOTIDE SEQUENCE [LARGE SCALE GENOMIC DNA]</scope>
    <source>
        <strain evidence="1 2">DSM 23562</strain>
    </source>
</reference>
<dbReference type="Proteomes" id="UP000520814">
    <property type="component" value="Unassembled WGS sequence"/>
</dbReference>
<keyword evidence="2" id="KW-1185">Reference proteome</keyword>
<gene>
    <name evidence="1" type="ORF">HNQ39_005052</name>
</gene>
<evidence type="ECO:0000313" key="2">
    <source>
        <dbReference type="Proteomes" id="UP000520814"/>
    </source>
</evidence>
<accession>A0A7W9SWE6</accession>
<sequence length="226" mass="26167">MMKSNCDYCGCPFRFKVTTMSPSLAPRALWSKLAHGPESAAAALRAEIQSYGYRTSWHLSYTCTGCGMIGTWGEEYTQDDAERWVAEKNALLETPEARYAADHWEVEVDRRQGVAKLRFLELFAARFPVLHSQIRPSKLREETLASFRKLKISLELGIQPKTPPPFEWTLSVQLMPNEAILFFKDWHGHYRHRESPEYLQEVIDSIEHMMASDFQESCHCFLWQEG</sequence>
<protein>
    <submittedName>
        <fullName evidence="1">Uncharacterized protein</fullName>
    </submittedName>
</protein>